<dbReference type="InterPro" id="IPR036893">
    <property type="entry name" value="SBP_sf"/>
</dbReference>
<evidence type="ECO:0000313" key="8">
    <source>
        <dbReference type="Proteomes" id="UP001180020"/>
    </source>
</evidence>
<dbReference type="AlphaFoldDB" id="A0AAV9FK63"/>
<dbReference type="GO" id="GO:0008270">
    <property type="term" value="F:zinc ion binding"/>
    <property type="evidence" value="ECO:0007669"/>
    <property type="project" value="UniProtKB-KW"/>
</dbReference>
<keyword evidence="3" id="KW-0862">Zinc</keyword>
<dbReference type="Gene3D" id="4.10.1100.10">
    <property type="entry name" value="Transcription factor, SBP-box domain"/>
    <property type="match status" value="1"/>
</dbReference>
<evidence type="ECO:0000256" key="3">
    <source>
        <dbReference type="ARBA" id="ARBA00022833"/>
    </source>
</evidence>
<keyword evidence="8" id="KW-1185">Reference proteome</keyword>
<protein>
    <submittedName>
        <fullName evidence="7">Squamosa promoter-binding-like protein 8</fullName>
    </submittedName>
</protein>
<dbReference type="PANTHER" id="PTHR31251">
    <property type="entry name" value="SQUAMOSA PROMOTER-BINDING-LIKE PROTEIN 4"/>
    <property type="match status" value="1"/>
</dbReference>
<dbReference type="PANTHER" id="PTHR31251:SF169">
    <property type="entry name" value="SQUAMOSA PROMOTER-BINDING-LIKE PROTEIN 8"/>
    <property type="match status" value="1"/>
</dbReference>
<name>A0AAV9FK63_ACOCL</name>
<reference evidence="7" key="2">
    <citation type="submission" date="2023-06" db="EMBL/GenBank/DDBJ databases">
        <authorList>
            <person name="Ma L."/>
            <person name="Liu K.-W."/>
            <person name="Li Z."/>
            <person name="Hsiao Y.-Y."/>
            <person name="Qi Y."/>
            <person name="Fu T."/>
            <person name="Tang G."/>
            <person name="Zhang D."/>
            <person name="Sun W.-H."/>
            <person name="Liu D.-K."/>
            <person name="Li Y."/>
            <person name="Chen G.-Z."/>
            <person name="Liu X.-D."/>
            <person name="Liao X.-Y."/>
            <person name="Jiang Y.-T."/>
            <person name="Yu X."/>
            <person name="Hao Y."/>
            <person name="Huang J."/>
            <person name="Zhao X.-W."/>
            <person name="Ke S."/>
            <person name="Chen Y.-Y."/>
            <person name="Wu W.-L."/>
            <person name="Hsu J.-L."/>
            <person name="Lin Y.-F."/>
            <person name="Huang M.-D."/>
            <person name="Li C.-Y."/>
            <person name="Huang L."/>
            <person name="Wang Z.-W."/>
            <person name="Zhao X."/>
            <person name="Zhong W.-Y."/>
            <person name="Peng D.-H."/>
            <person name="Ahmad S."/>
            <person name="Lan S."/>
            <person name="Zhang J.-S."/>
            <person name="Tsai W.-C."/>
            <person name="Van De Peer Y."/>
            <person name="Liu Z.-J."/>
        </authorList>
    </citation>
    <scope>NUCLEOTIDE SEQUENCE</scope>
    <source>
        <strain evidence="7">CP</strain>
        <tissue evidence="7">Leaves</tissue>
    </source>
</reference>
<feature type="region of interest" description="Disordered" evidence="5">
    <location>
        <begin position="1"/>
        <end position="29"/>
    </location>
</feature>
<dbReference type="GO" id="GO:0003677">
    <property type="term" value="F:DNA binding"/>
    <property type="evidence" value="ECO:0007669"/>
    <property type="project" value="InterPro"/>
</dbReference>
<dbReference type="InterPro" id="IPR044817">
    <property type="entry name" value="SBP-like"/>
</dbReference>
<feature type="compositionally biased region" description="Pro residues" evidence="5">
    <location>
        <begin position="11"/>
        <end position="23"/>
    </location>
</feature>
<feature type="region of interest" description="Disordered" evidence="5">
    <location>
        <begin position="137"/>
        <end position="175"/>
    </location>
</feature>
<keyword evidence="2 4" id="KW-0863">Zinc-finger</keyword>
<gene>
    <name evidence="7" type="primary">SPL8</name>
    <name evidence="7" type="ORF">QJS10_CPA01g02779</name>
</gene>
<dbReference type="PROSITE" id="PS51141">
    <property type="entry name" value="ZF_SBP"/>
    <property type="match status" value="1"/>
</dbReference>
<dbReference type="Proteomes" id="UP001180020">
    <property type="component" value="Unassembled WGS sequence"/>
</dbReference>
<evidence type="ECO:0000256" key="5">
    <source>
        <dbReference type="SAM" id="MobiDB-lite"/>
    </source>
</evidence>
<evidence type="ECO:0000313" key="7">
    <source>
        <dbReference type="EMBL" id="KAK1326451.1"/>
    </source>
</evidence>
<sequence length="175" mass="19294">MLGHHDWDLSLPPPPLAPPPPDPTHTSDGLLFSPLISSNAAAAASYPFHLDYLSWRPTEAAAPSAAVMRCQCQAAGCAADLRRAKHYHRRHRVCDFHSKAAAVIVSGCGGGAAQRFCQQCSRFHQLSEFDGEKRSCRRRLADHNRRRRKSQPGPTSEERKQDSPVADACLENRTS</sequence>
<evidence type="ECO:0000256" key="1">
    <source>
        <dbReference type="ARBA" id="ARBA00022723"/>
    </source>
</evidence>
<accession>A0AAV9FK63</accession>
<evidence type="ECO:0000259" key="6">
    <source>
        <dbReference type="PROSITE" id="PS51141"/>
    </source>
</evidence>
<feature type="domain" description="SBP-type" evidence="6">
    <location>
        <begin position="69"/>
        <end position="150"/>
    </location>
</feature>
<evidence type="ECO:0000256" key="4">
    <source>
        <dbReference type="PROSITE-ProRule" id="PRU00470"/>
    </source>
</evidence>
<dbReference type="GO" id="GO:0005634">
    <property type="term" value="C:nucleus"/>
    <property type="evidence" value="ECO:0007669"/>
    <property type="project" value="InterPro"/>
</dbReference>
<comment type="caution">
    <text evidence="7">The sequence shown here is derived from an EMBL/GenBank/DDBJ whole genome shotgun (WGS) entry which is preliminary data.</text>
</comment>
<keyword evidence="1" id="KW-0479">Metal-binding</keyword>
<proteinExistence type="predicted"/>
<evidence type="ECO:0000256" key="2">
    <source>
        <dbReference type="ARBA" id="ARBA00022771"/>
    </source>
</evidence>
<organism evidence="7 8">
    <name type="scientific">Acorus calamus</name>
    <name type="common">Sweet flag</name>
    <dbReference type="NCBI Taxonomy" id="4465"/>
    <lineage>
        <taxon>Eukaryota</taxon>
        <taxon>Viridiplantae</taxon>
        <taxon>Streptophyta</taxon>
        <taxon>Embryophyta</taxon>
        <taxon>Tracheophyta</taxon>
        <taxon>Spermatophyta</taxon>
        <taxon>Magnoliopsida</taxon>
        <taxon>Liliopsida</taxon>
        <taxon>Acoraceae</taxon>
        <taxon>Acorus</taxon>
    </lineage>
</organism>
<dbReference type="Pfam" id="PF03110">
    <property type="entry name" value="SBP"/>
    <property type="match status" value="1"/>
</dbReference>
<dbReference type="EMBL" id="JAUJYO010000001">
    <property type="protein sequence ID" value="KAK1326451.1"/>
    <property type="molecule type" value="Genomic_DNA"/>
</dbReference>
<dbReference type="InterPro" id="IPR004333">
    <property type="entry name" value="SBP_dom"/>
</dbReference>
<dbReference type="SUPFAM" id="SSF103612">
    <property type="entry name" value="SBT domain"/>
    <property type="match status" value="1"/>
</dbReference>
<reference evidence="7" key="1">
    <citation type="journal article" date="2023" name="Nat. Commun.">
        <title>Diploid and tetraploid genomes of Acorus and the evolution of monocots.</title>
        <authorList>
            <person name="Ma L."/>
            <person name="Liu K.W."/>
            <person name="Li Z."/>
            <person name="Hsiao Y.Y."/>
            <person name="Qi Y."/>
            <person name="Fu T."/>
            <person name="Tang G.D."/>
            <person name="Zhang D."/>
            <person name="Sun W.H."/>
            <person name="Liu D.K."/>
            <person name="Li Y."/>
            <person name="Chen G.Z."/>
            <person name="Liu X.D."/>
            <person name="Liao X.Y."/>
            <person name="Jiang Y.T."/>
            <person name="Yu X."/>
            <person name="Hao Y."/>
            <person name="Huang J."/>
            <person name="Zhao X.W."/>
            <person name="Ke S."/>
            <person name="Chen Y.Y."/>
            <person name="Wu W.L."/>
            <person name="Hsu J.L."/>
            <person name="Lin Y.F."/>
            <person name="Huang M.D."/>
            <person name="Li C.Y."/>
            <person name="Huang L."/>
            <person name="Wang Z.W."/>
            <person name="Zhao X."/>
            <person name="Zhong W.Y."/>
            <person name="Peng D.H."/>
            <person name="Ahmad S."/>
            <person name="Lan S."/>
            <person name="Zhang J.S."/>
            <person name="Tsai W.C."/>
            <person name="Van de Peer Y."/>
            <person name="Liu Z.J."/>
        </authorList>
    </citation>
    <scope>NUCLEOTIDE SEQUENCE</scope>
    <source>
        <strain evidence="7">CP</strain>
    </source>
</reference>